<dbReference type="EMBL" id="CP017707">
    <property type="protein sequence ID" value="AOZ49830.1"/>
    <property type="molecule type" value="Genomic_DNA"/>
</dbReference>
<dbReference type="InterPro" id="IPR007844">
    <property type="entry name" value="AsmA"/>
</dbReference>
<dbReference type="Proteomes" id="UP000178776">
    <property type="component" value="Chromosome"/>
</dbReference>
<organism evidence="2 3">
    <name type="scientific">Chromobacterium vaccinii</name>
    <dbReference type="NCBI Taxonomy" id="1108595"/>
    <lineage>
        <taxon>Bacteria</taxon>
        <taxon>Pseudomonadati</taxon>
        <taxon>Pseudomonadota</taxon>
        <taxon>Betaproteobacteria</taxon>
        <taxon>Neisseriales</taxon>
        <taxon>Chromobacteriaceae</taxon>
        <taxon>Chromobacterium</taxon>
    </lineage>
</organism>
<dbReference type="RefSeq" id="WP_046155708.1">
    <property type="nucleotide sequence ID" value="NZ_CP017707.1"/>
</dbReference>
<dbReference type="PANTHER" id="PTHR30441">
    <property type="entry name" value="DUF748 DOMAIN-CONTAINING PROTEIN"/>
    <property type="match status" value="1"/>
</dbReference>
<evidence type="ECO:0000259" key="1">
    <source>
        <dbReference type="Pfam" id="PF05170"/>
    </source>
</evidence>
<sequence length="716" mass="78277">MKLNSGRLWLRIATYGTLAVVLLLVLIRALIYWQFDEAAVRGSLTHALQDTGRSVRIDGRITPQVFPYPGIEIEKLSISEPGKPDAFARVEMLRVSLAWLPLLLGNREVKALDLYGPSAGVSRGLDGQLNIADLFQRRRQDSYILKLDRLTMREGTLLLSDQLTHTDKRLASISLDADNLRGTADVSFGAILDDDKRPVRLALTTPLAIQDDQVSLPELEAVAISTIPGLGETKLTVAGQYKLNFASLQATGSDVTVSFTSERPSSEVKLTLPQINASLRELTMPSGTLSAKLSYARSQYQLQAALDNLKLSESGLYADKLDGEFNWLAGSSKVNVKLNAPLSLAGMNQLLMQPLKLTSTITTPALPRGRLVASMEGALDGDIDEPRFNLRVAGKLDGSDVSATLSQYGLIKPRHEAMLSIGKLDLNRYLPETQGDPVAIFQNTNEIPLDWLDFFDLNGKVAIGELAMGRFRINHITSNVRINPRALELDQMSADIYDGRLQGDASLSRRDVPHLQVKQTLQGMKIRPLLADLFNFNRLDGKGNGKIDINADGKSFAELRNTLNGDASFSLNNGALTGIDLVAALKNLPAELKEWNAAAQNDQKTTFSTLSTSFKLDSGVARSQDLKLASQLVNVNGGGKVDLKQSIVDYTMDVQANPQEFVRLKGVNVPLKITGPLNSPVYALDFNALVKGKKTEGEKQQALKQQLQKQITTILP</sequence>
<accession>A0A1D9LF16</accession>
<proteinExistence type="predicted"/>
<dbReference type="AlphaFoldDB" id="A0A1D9LF16"/>
<name>A0A1D9LF16_9NEIS</name>
<dbReference type="GO" id="GO:0005886">
    <property type="term" value="C:plasma membrane"/>
    <property type="evidence" value="ECO:0007669"/>
    <property type="project" value="TreeGrafter"/>
</dbReference>
<gene>
    <name evidence="2" type="ORF">BKX93_07355</name>
</gene>
<dbReference type="InterPro" id="IPR052894">
    <property type="entry name" value="AsmA-related"/>
</dbReference>
<feature type="domain" description="AsmA" evidence="1">
    <location>
        <begin position="10"/>
        <end position="626"/>
    </location>
</feature>
<dbReference type="KEGG" id="cvc:BKX93_07355"/>
<dbReference type="Pfam" id="PF05170">
    <property type="entry name" value="AsmA"/>
    <property type="match status" value="1"/>
</dbReference>
<reference evidence="2 3" key="1">
    <citation type="submission" date="2016-10" db="EMBL/GenBank/DDBJ databases">
        <title>Chromobacterium muskegensis sp. nov., an insecticidal bacterium isolated from Sphagnum bogs.</title>
        <authorList>
            <person name="Sparks M.E."/>
            <person name="Blackburn M.B."/>
            <person name="Gundersen-Rindal D.E."/>
            <person name="Mitchell A."/>
            <person name="Farrar R."/>
            <person name="Kuhar D."/>
        </authorList>
    </citation>
    <scope>NUCLEOTIDE SEQUENCE [LARGE SCALE GENOMIC DNA]</scope>
    <source>
        <strain evidence="2 3">21-1</strain>
    </source>
</reference>
<dbReference type="STRING" id="1108595.BKX93_07355"/>
<dbReference type="PANTHER" id="PTHR30441:SF4">
    <property type="entry name" value="PROTEIN ASMA"/>
    <property type="match status" value="1"/>
</dbReference>
<evidence type="ECO:0000313" key="3">
    <source>
        <dbReference type="Proteomes" id="UP000178776"/>
    </source>
</evidence>
<protein>
    <submittedName>
        <fullName evidence="2">Cell envelope biogenesis protein AsmA</fullName>
    </submittedName>
</protein>
<evidence type="ECO:0000313" key="2">
    <source>
        <dbReference type="EMBL" id="AOZ49830.1"/>
    </source>
</evidence>
<dbReference type="GeneID" id="68841026"/>
<dbReference type="GO" id="GO:0090313">
    <property type="term" value="P:regulation of protein targeting to membrane"/>
    <property type="evidence" value="ECO:0007669"/>
    <property type="project" value="TreeGrafter"/>
</dbReference>